<keyword evidence="2" id="KW-0808">Transferase</keyword>
<protein>
    <submittedName>
        <fullName evidence="2">Glycosyl transferase family 2</fullName>
    </submittedName>
</protein>
<reference evidence="3" key="1">
    <citation type="submission" date="2018-05" db="EMBL/GenBank/DDBJ databases">
        <authorList>
            <person name="Lu D."/>
        </authorList>
    </citation>
    <scope>NUCLEOTIDE SEQUENCE [LARGE SCALE GENOMIC DNA]</scope>
    <source>
        <strain evidence="3">F01</strain>
    </source>
</reference>
<evidence type="ECO:0000313" key="3">
    <source>
        <dbReference type="Proteomes" id="UP000253987"/>
    </source>
</evidence>
<name>A0A2V3ZET1_9GAMM</name>
<keyword evidence="3" id="KW-1185">Reference proteome</keyword>
<evidence type="ECO:0000259" key="1">
    <source>
        <dbReference type="Pfam" id="PF00535"/>
    </source>
</evidence>
<reference evidence="2 3" key="2">
    <citation type="submission" date="2018-06" db="EMBL/GenBank/DDBJ databases">
        <title>Marinobactersediminissp. nov, a moderately halophilic bacterium isolated from marine solar saltern.</title>
        <authorList>
            <person name="Zhang Y."/>
        </authorList>
    </citation>
    <scope>NUCLEOTIDE SEQUENCE [LARGE SCALE GENOMIC DNA]</scope>
    <source>
        <strain evidence="2 3">F01</strain>
    </source>
</reference>
<proteinExistence type="predicted"/>
<comment type="caution">
    <text evidence="2">The sequence shown here is derived from an EMBL/GenBank/DDBJ whole genome shotgun (WGS) entry which is preliminary data.</text>
</comment>
<dbReference type="InterPro" id="IPR029044">
    <property type="entry name" value="Nucleotide-diphossugar_trans"/>
</dbReference>
<dbReference type="PANTHER" id="PTHR22916">
    <property type="entry name" value="GLYCOSYLTRANSFERASE"/>
    <property type="match status" value="1"/>
</dbReference>
<gene>
    <name evidence="2" type="ORF">DIT71_16940</name>
</gene>
<dbReference type="RefSeq" id="WP_114614417.1">
    <property type="nucleotide sequence ID" value="NZ_QFWX01000010.1"/>
</dbReference>
<sequence length="311" mass="35562">MRARSNTPHVAVLLCTYEGEQYLREQLDSIIKQDYENFSLWVSDDSADSASRQIVEEYQAKWPTKVRSIRVGPRAGSSANFLSLLMDDGIKAEYFALSDQDDIWHRDKLSRSIEALEFCSPRQPLLYCSRVTLINEFGKAIGMSPLFSKPPNFANALVQSIAGGNTMVLNEKARQAISQSRVTDVVLHDWWLYLLITGIGGRVIYDPAPTILYRQHSANQIGCNQSFIAALKRLVSVLKGQHRIWHDQNIQALERCAAQLSIENTNNLNQFILCRRSRFLKRLRLLHGLRFYRQTFSGQISLYLTFLFGKL</sequence>
<dbReference type="InterPro" id="IPR001173">
    <property type="entry name" value="Glyco_trans_2-like"/>
</dbReference>
<dbReference type="PANTHER" id="PTHR22916:SF3">
    <property type="entry name" value="UDP-GLCNAC:BETAGAL BETA-1,3-N-ACETYLGLUCOSAMINYLTRANSFERASE-LIKE PROTEIN 1"/>
    <property type="match status" value="1"/>
</dbReference>
<organism evidence="2 3">
    <name type="scientific">Marinobacter vulgaris</name>
    <dbReference type="NCBI Taxonomy" id="1928331"/>
    <lineage>
        <taxon>Bacteria</taxon>
        <taxon>Pseudomonadati</taxon>
        <taxon>Pseudomonadota</taxon>
        <taxon>Gammaproteobacteria</taxon>
        <taxon>Pseudomonadales</taxon>
        <taxon>Marinobacteraceae</taxon>
        <taxon>Marinobacter</taxon>
    </lineage>
</organism>
<accession>A0A2V3ZET1</accession>
<dbReference type="Gene3D" id="3.90.550.10">
    <property type="entry name" value="Spore Coat Polysaccharide Biosynthesis Protein SpsA, Chain A"/>
    <property type="match status" value="1"/>
</dbReference>
<feature type="domain" description="Glycosyltransferase 2-like" evidence="1">
    <location>
        <begin position="12"/>
        <end position="117"/>
    </location>
</feature>
<dbReference type="Proteomes" id="UP000253987">
    <property type="component" value="Unassembled WGS sequence"/>
</dbReference>
<dbReference type="AlphaFoldDB" id="A0A2V3ZET1"/>
<dbReference type="EMBL" id="QFWX01000010">
    <property type="protein sequence ID" value="PXX88875.1"/>
    <property type="molecule type" value="Genomic_DNA"/>
</dbReference>
<dbReference type="CDD" id="cd04196">
    <property type="entry name" value="GT_2_like_d"/>
    <property type="match status" value="1"/>
</dbReference>
<evidence type="ECO:0000313" key="2">
    <source>
        <dbReference type="EMBL" id="PXX88875.1"/>
    </source>
</evidence>
<dbReference type="Pfam" id="PF00535">
    <property type="entry name" value="Glycos_transf_2"/>
    <property type="match status" value="1"/>
</dbReference>
<dbReference type="SUPFAM" id="SSF53448">
    <property type="entry name" value="Nucleotide-diphospho-sugar transferases"/>
    <property type="match status" value="1"/>
</dbReference>
<dbReference type="GO" id="GO:0016758">
    <property type="term" value="F:hexosyltransferase activity"/>
    <property type="evidence" value="ECO:0007669"/>
    <property type="project" value="UniProtKB-ARBA"/>
</dbReference>
<dbReference type="OrthoDB" id="9802649at2"/>